<evidence type="ECO:0000256" key="2">
    <source>
        <dbReference type="ARBA" id="ARBA00023125"/>
    </source>
</evidence>
<keyword evidence="5" id="KW-0175">Coiled coil</keyword>
<accession>A0A3D8PRT9</accession>
<dbReference type="Gene3D" id="3.40.50.2300">
    <property type="match status" value="1"/>
</dbReference>
<protein>
    <recommendedName>
        <fullName evidence="10">DNA-binding response regulator</fullName>
    </recommendedName>
</protein>
<evidence type="ECO:0008006" key="10">
    <source>
        <dbReference type="Google" id="ProtNLM"/>
    </source>
</evidence>
<dbReference type="GO" id="GO:0000160">
    <property type="term" value="P:phosphorelay signal transduction system"/>
    <property type="evidence" value="ECO:0007669"/>
    <property type="project" value="InterPro"/>
</dbReference>
<dbReference type="InterPro" id="IPR020449">
    <property type="entry name" value="Tscrpt_reg_AraC-type_HTH"/>
</dbReference>
<dbReference type="PROSITE" id="PS01124">
    <property type="entry name" value="HTH_ARAC_FAMILY_2"/>
    <property type="match status" value="1"/>
</dbReference>
<evidence type="ECO:0000256" key="1">
    <source>
        <dbReference type="ARBA" id="ARBA00023015"/>
    </source>
</evidence>
<dbReference type="SUPFAM" id="SSF46689">
    <property type="entry name" value="Homeodomain-like"/>
    <property type="match status" value="2"/>
</dbReference>
<dbReference type="InterPro" id="IPR011006">
    <property type="entry name" value="CheY-like_superfamily"/>
</dbReference>
<evidence type="ECO:0000259" key="7">
    <source>
        <dbReference type="PROSITE" id="PS50110"/>
    </source>
</evidence>
<feature type="coiled-coil region" evidence="5">
    <location>
        <begin position="300"/>
        <end position="327"/>
    </location>
</feature>
<dbReference type="GO" id="GO:0003700">
    <property type="term" value="F:DNA-binding transcription factor activity"/>
    <property type="evidence" value="ECO:0007669"/>
    <property type="project" value="InterPro"/>
</dbReference>
<dbReference type="SMART" id="SM00448">
    <property type="entry name" value="REC"/>
    <property type="match status" value="1"/>
</dbReference>
<dbReference type="InterPro" id="IPR009057">
    <property type="entry name" value="Homeodomain-like_sf"/>
</dbReference>
<dbReference type="InterPro" id="IPR018060">
    <property type="entry name" value="HTH_AraC"/>
</dbReference>
<reference evidence="9" key="1">
    <citation type="submission" date="2017-11" db="EMBL/GenBank/DDBJ databases">
        <authorList>
            <person name="Zhu W."/>
        </authorList>
    </citation>
    <scope>NUCLEOTIDE SEQUENCE [LARGE SCALE GENOMIC DNA]</scope>
    <source>
        <strain evidence="9">CAU 1051</strain>
    </source>
</reference>
<dbReference type="RefSeq" id="WP_115749442.1">
    <property type="nucleotide sequence ID" value="NZ_PIOD01000008.1"/>
</dbReference>
<dbReference type="PANTHER" id="PTHR43280:SF2">
    <property type="entry name" value="HTH-TYPE TRANSCRIPTIONAL REGULATOR EXSA"/>
    <property type="match status" value="1"/>
</dbReference>
<dbReference type="Pfam" id="PF00072">
    <property type="entry name" value="Response_reg"/>
    <property type="match status" value="1"/>
</dbReference>
<dbReference type="Proteomes" id="UP000256520">
    <property type="component" value="Unassembled WGS sequence"/>
</dbReference>
<sequence length="511" mass="60744">MYRILIVDDEKEERNVIRFLLNKFRFELEIVEASNGKGALEELAKNPTDILLTDVKMPFVDGMELATIVREQHPEMEIIFFSGYDDFNFVKKALTLRADNYILKPVKPEEFKQTMTTVIDNIKKHKEEQEKREINQLFIKKHILYRLLNQTPIDVLLNEYPYVNFDFLNDYNRMILIHSDTTFLDNLFEEEIVYLYEQIKEATLDSKYDVINLNPFQIIILFKENPKKLITYRQIAVQIQKKIQSANGIDCVLSISERISSPNQIAQTYSDLEDYLKDRFFYSDVFIYPIDTPLTNREEYKKDEYILQEIEKELQQADTERLQQKIAAIIQKYEKSTETSQVYLRFLFARLLQLFFQIMPEYSKDNMNRYIELIYSYTHFSDIKRTLLDVQNKVIKKLDKEKNSPKHIIEVVKQYIIDNIENDLSLDMLAEKVYLTPGYLSDKFKQETGLGINKYIKQVRMDKAVELLSNTNMKVNEISKAVGYKNASYFIKIFREHFGVSPKKHREMKKL</sequence>
<name>A0A3D8PRT9_9BACI</name>
<keyword evidence="2" id="KW-0238">DNA-binding</keyword>
<feature type="domain" description="HTH araC/xylS-type" evidence="6">
    <location>
        <begin position="410"/>
        <end position="508"/>
    </location>
</feature>
<dbReference type="PROSITE" id="PS50110">
    <property type="entry name" value="RESPONSE_REGULATORY"/>
    <property type="match status" value="1"/>
</dbReference>
<keyword evidence="3" id="KW-0804">Transcription</keyword>
<dbReference type="Pfam" id="PF12833">
    <property type="entry name" value="HTH_18"/>
    <property type="match status" value="1"/>
</dbReference>
<dbReference type="PRINTS" id="PR00032">
    <property type="entry name" value="HTHARAC"/>
</dbReference>
<dbReference type="CDD" id="cd17536">
    <property type="entry name" value="REC_YesN-like"/>
    <property type="match status" value="1"/>
</dbReference>
<dbReference type="Gene3D" id="1.10.10.60">
    <property type="entry name" value="Homeodomain-like"/>
    <property type="match status" value="2"/>
</dbReference>
<organism evidence="8 9">
    <name type="scientific">Oceanobacillus chungangensis</name>
    <dbReference type="NCBI Taxonomy" id="1229152"/>
    <lineage>
        <taxon>Bacteria</taxon>
        <taxon>Bacillati</taxon>
        <taxon>Bacillota</taxon>
        <taxon>Bacilli</taxon>
        <taxon>Bacillales</taxon>
        <taxon>Bacillaceae</taxon>
        <taxon>Oceanobacillus</taxon>
    </lineage>
</organism>
<evidence type="ECO:0000256" key="4">
    <source>
        <dbReference type="PROSITE-ProRule" id="PRU00169"/>
    </source>
</evidence>
<evidence type="ECO:0000256" key="3">
    <source>
        <dbReference type="ARBA" id="ARBA00023163"/>
    </source>
</evidence>
<evidence type="ECO:0000259" key="6">
    <source>
        <dbReference type="PROSITE" id="PS01124"/>
    </source>
</evidence>
<dbReference type="SMART" id="SM00342">
    <property type="entry name" value="HTH_ARAC"/>
    <property type="match status" value="1"/>
</dbReference>
<keyword evidence="1" id="KW-0805">Transcription regulation</keyword>
<evidence type="ECO:0000313" key="8">
    <source>
        <dbReference type="EMBL" id="RDW18846.1"/>
    </source>
</evidence>
<dbReference type="SUPFAM" id="SSF52172">
    <property type="entry name" value="CheY-like"/>
    <property type="match status" value="1"/>
</dbReference>
<dbReference type="EMBL" id="PIOD01000008">
    <property type="protein sequence ID" value="RDW18846.1"/>
    <property type="molecule type" value="Genomic_DNA"/>
</dbReference>
<dbReference type="GO" id="GO:0043565">
    <property type="term" value="F:sequence-specific DNA binding"/>
    <property type="evidence" value="ECO:0007669"/>
    <property type="project" value="InterPro"/>
</dbReference>
<dbReference type="OrthoDB" id="9794370at2"/>
<comment type="caution">
    <text evidence="8">The sequence shown here is derived from an EMBL/GenBank/DDBJ whole genome shotgun (WGS) entry which is preliminary data.</text>
</comment>
<dbReference type="AlphaFoldDB" id="A0A3D8PRT9"/>
<evidence type="ECO:0000313" key="9">
    <source>
        <dbReference type="Proteomes" id="UP000256520"/>
    </source>
</evidence>
<evidence type="ECO:0000256" key="5">
    <source>
        <dbReference type="SAM" id="Coils"/>
    </source>
</evidence>
<feature type="modified residue" description="4-aspartylphosphate" evidence="4">
    <location>
        <position position="54"/>
    </location>
</feature>
<dbReference type="PANTHER" id="PTHR43280">
    <property type="entry name" value="ARAC-FAMILY TRANSCRIPTIONAL REGULATOR"/>
    <property type="match status" value="1"/>
</dbReference>
<feature type="domain" description="Response regulatory" evidence="7">
    <location>
        <begin position="3"/>
        <end position="119"/>
    </location>
</feature>
<keyword evidence="9" id="KW-1185">Reference proteome</keyword>
<proteinExistence type="predicted"/>
<dbReference type="InterPro" id="IPR001789">
    <property type="entry name" value="Sig_transdc_resp-reg_receiver"/>
</dbReference>
<keyword evidence="4" id="KW-0597">Phosphoprotein</keyword>
<gene>
    <name evidence="8" type="ORF">CWR45_08455</name>
</gene>